<evidence type="ECO:0000259" key="4">
    <source>
        <dbReference type="Pfam" id="PF07987"/>
    </source>
</evidence>
<dbReference type="RefSeq" id="WP_165113821.1">
    <property type="nucleotide sequence ID" value="NZ_JAALAA010000030.1"/>
</dbReference>
<dbReference type="InterPro" id="IPR012533">
    <property type="entry name" value="YcnI-copper_dom"/>
</dbReference>
<dbReference type="InterPro" id="IPR038507">
    <property type="entry name" value="YcnI-like_sf"/>
</dbReference>
<organism evidence="5 6">
    <name type="scientific">Nocardioides turkmenicus</name>
    <dbReference type="NCBI Taxonomy" id="2711220"/>
    <lineage>
        <taxon>Bacteria</taxon>
        <taxon>Bacillati</taxon>
        <taxon>Actinomycetota</taxon>
        <taxon>Actinomycetes</taxon>
        <taxon>Propionibacteriales</taxon>
        <taxon>Nocardioidaceae</taxon>
        <taxon>Nocardioides</taxon>
    </lineage>
</organism>
<name>A0A6M1RDK5_9ACTN</name>
<feature type="region of interest" description="Disordered" evidence="1">
    <location>
        <begin position="167"/>
        <end position="210"/>
    </location>
</feature>
<dbReference type="EMBL" id="JAALAA010000030">
    <property type="protein sequence ID" value="NGN95748.1"/>
    <property type="molecule type" value="Genomic_DNA"/>
</dbReference>
<comment type="caution">
    <text evidence="5">The sequence shown here is derived from an EMBL/GenBank/DDBJ whole genome shotgun (WGS) entry which is preliminary data.</text>
</comment>
<keyword evidence="2" id="KW-1133">Transmembrane helix</keyword>
<sequence>MKCSARTIRIARFGLVAAGIPTLLVATAAAASAHVSVNPDSAPAGGYSKLTFKVPNESDTASTTKLRVVLPTEHPLTSVSVQPRAGWTYQVKTTKLSKPLTDHDGNEITQAVSEVNWTAESAATAIKPGEFDEFSISVGPLPDSGSMTFKALQTYSDGSVARWIDEDESGEKPAPTLDLTGDAGETVGAGHHDEAGGDGHTAAADGAEEPEAASKTPLVLSIIAIVVAVFGAGLGVLRRRS</sequence>
<evidence type="ECO:0000256" key="2">
    <source>
        <dbReference type="SAM" id="Phobius"/>
    </source>
</evidence>
<dbReference type="Gene3D" id="2.60.40.2230">
    <property type="entry name" value="Uncharacterised protein YcnI-like PF07987, DUF1775"/>
    <property type="match status" value="1"/>
</dbReference>
<accession>A0A6M1RDK5</accession>
<evidence type="ECO:0000313" key="5">
    <source>
        <dbReference type="EMBL" id="NGN95748.1"/>
    </source>
</evidence>
<feature type="transmembrane region" description="Helical" evidence="2">
    <location>
        <begin position="218"/>
        <end position="237"/>
    </location>
</feature>
<keyword evidence="2" id="KW-0812">Transmembrane</keyword>
<feature type="domain" description="YncI copper-binding" evidence="4">
    <location>
        <begin position="34"/>
        <end position="179"/>
    </location>
</feature>
<keyword evidence="6" id="KW-1185">Reference proteome</keyword>
<feature type="chain" id="PRO_5038887406" evidence="3">
    <location>
        <begin position="34"/>
        <end position="241"/>
    </location>
</feature>
<keyword evidence="2" id="KW-0472">Membrane</keyword>
<dbReference type="Pfam" id="PF07987">
    <property type="entry name" value="DUF1775"/>
    <property type="match status" value="1"/>
</dbReference>
<gene>
    <name evidence="5" type="ORF">G5C66_23795</name>
</gene>
<protein>
    <submittedName>
        <fullName evidence="5">YcnI family protein</fullName>
    </submittedName>
</protein>
<reference evidence="5 6" key="1">
    <citation type="submission" date="2020-02" db="EMBL/GenBank/DDBJ databases">
        <title>Whole-genome analyses of novel actinobacteria.</title>
        <authorList>
            <person name="Sahin N."/>
        </authorList>
    </citation>
    <scope>NUCLEOTIDE SEQUENCE [LARGE SCALE GENOMIC DNA]</scope>
    <source>
        <strain evidence="5 6">KC13</strain>
    </source>
</reference>
<proteinExistence type="predicted"/>
<keyword evidence="3" id="KW-0732">Signal</keyword>
<dbReference type="CDD" id="cd08545">
    <property type="entry name" value="YcnI_like"/>
    <property type="match status" value="1"/>
</dbReference>
<evidence type="ECO:0000313" key="6">
    <source>
        <dbReference type="Proteomes" id="UP000483261"/>
    </source>
</evidence>
<dbReference type="AlphaFoldDB" id="A0A6M1RDK5"/>
<feature type="signal peptide" evidence="3">
    <location>
        <begin position="1"/>
        <end position="33"/>
    </location>
</feature>
<evidence type="ECO:0000256" key="3">
    <source>
        <dbReference type="SAM" id="SignalP"/>
    </source>
</evidence>
<evidence type="ECO:0000256" key="1">
    <source>
        <dbReference type="SAM" id="MobiDB-lite"/>
    </source>
</evidence>
<dbReference type="Proteomes" id="UP000483261">
    <property type="component" value="Unassembled WGS sequence"/>
</dbReference>